<name>A0A060DA59_9EUKA</name>
<gene>
    <name evidence="2" type="primary">prp17</name>
    <name evidence="2" type="ORF">M951_chr1121</name>
</gene>
<protein>
    <submittedName>
        <fullName evidence="2">mRNA splicing factor PRP17</fullName>
    </submittedName>
</protein>
<dbReference type="Gene3D" id="2.130.10.10">
    <property type="entry name" value="YVTN repeat-like/Quinoprotein amine dehydrogenase"/>
    <property type="match status" value="1"/>
</dbReference>
<accession>A0A060DA59</accession>
<dbReference type="SMART" id="SM00320">
    <property type="entry name" value="WD40"/>
    <property type="match status" value="3"/>
</dbReference>
<dbReference type="Proteomes" id="UP000243670">
    <property type="component" value="Nucleomorph 1"/>
</dbReference>
<dbReference type="SUPFAM" id="SSF50978">
    <property type="entry name" value="WD40 repeat-like"/>
    <property type="match status" value="1"/>
</dbReference>
<evidence type="ECO:0000313" key="3">
    <source>
        <dbReference type="Proteomes" id="UP000243670"/>
    </source>
</evidence>
<feature type="repeat" description="WD" evidence="1">
    <location>
        <begin position="86"/>
        <end position="119"/>
    </location>
</feature>
<proteinExistence type="predicted"/>
<dbReference type="GO" id="GO:0071013">
    <property type="term" value="C:catalytic step 2 spliceosome"/>
    <property type="evidence" value="ECO:0007669"/>
    <property type="project" value="InterPro"/>
</dbReference>
<evidence type="ECO:0000256" key="1">
    <source>
        <dbReference type="PROSITE-ProRule" id="PRU00221"/>
    </source>
</evidence>
<dbReference type="GO" id="GO:0000398">
    <property type="term" value="P:mRNA splicing, via spliceosome"/>
    <property type="evidence" value="ECO:0007669"/>
    <property type="project" value="InterPro"/>
</dbReference>
<dbReference type="AlphaFoldDB" id="A0A060DA59"/>
<keyword evidence="2" id="KW-0542">Nucleomorph</keyword>
<dbReference type="EMBL" id="CP006627">
    <property type="protein sequence ID" value="AIB09602.1"/>
    <property type="molecule type" value="Genomic_DNA"/>
</dbReference>
<dbReference type="InterPro" id="IPR001680">
    <property type="entry name" value="WD40_rpt"/>
</dbReference>
<dbReference type="GO" id="GO:0003729">
    <property type="term" value="F:mRNA binding"/>
    <property type="evidence" value="ECO:0007669"/>
    <property type="project" value="TreeGrafter"/>
</dbReference>
<geneLocation type="nucleomorph" evidence="2"/>
<dbReference type="PANTHER" id="PTHR43979:SF1">
    <property type="entry name" value="PRE-MRNA-PROCESSING FACTOR 17"/>
    <property type="match status" value="1"/>
</dbReference>
<dbReference type="InterPro" id="IPR015943">
    <property type="entry name" value="WD40/YVTN_repeat-like_dom_sf"/>
</dbReference>
<dbReference type="InterPro" id="IPR036322">
    <property type="entry name" value="WD40_repeat_dom_sf"/>
</dbReference>
<dbReference type="InterPro" id="IPR032847">
    <property type="entry name" value="PRPF17"/>
</dbReference>
<organism evidence="2 3">
    <name type="scientific">Lotharella oceanica</name>
    <dbReference type="NCBI Taxonomy" id="641309"/>
    <lineage>
        <taxon>Eukaryota</taxon>
        <taxon>Sar</taxon>
        <taxon>Rhizaria</taxon>
        <taxon>Cercozoa</taxon>
        <taxon>Chlorarachniophyceae</taxon>
        <taxon>Lotharella</taxon>
    </lineage>
</organism>
<dbReference type="PROSITE" id="PS50082">
    <property type="entry name" value="WD_REPEATS_2"/>
    <property type="match status" value="2"/>
</dbReference>
<keyword evidence="1" id="KW-0853">WD repeat</keyword>
<dbReference type="PANTHER" id="PTHR43979">
    <property type="entry name" value="PRE-MRNA-PROCESSING FACTOR 17"/>
    <property type="match status" value="1"/>
</dbReference>
<evidence type="ECO:0000313" key="2">
    <source>
        <dbReference type="EMBL" id="AIB09602.1"/>
    </source>
</evidence>
<dbReference type="Pfam" id="PF00400">
    <property type="entry name" value="WD40"/>
    <property type="match status" value="2"/>
</dbReference>
<feature type="repeat" description="WD" evidence="1">
    <location>
        <begin position="215"/>
        <end position="247"/>
    </location>
</feature>
<sequence length="384" mass="44466">MDFDFNFYFYSKTNNKLFSKNVVLFVNFYKIFRTKILLILYENNIKINDTRLSLQYGLFRYLNTLDVYITHYTPCFNKANINYSFLLSHLKGVNCFNLRSKTSKSIIAGGLDGTLKFWNKKTNVFKMLCLIKISNKPVCNIIQLPKAGVILVNHYGKNIILFNLTSLKILKKIQIGKVFTVMKENTCYKDSILTGCSDGSIYDWDVNTGNLNQQYKGHIGPINSIISDYAYNILISTGRDKKLRIWNYGIPYQGGQISRSFASKIVSSTYIHTLSLCIFQTSLNKIFTATYNARHTLTMNDVFLGHKIHGIKCNPNFFLSKQLIMSGDYYGNIHFWHIFKKKKISKSFKCHHGVLIQMKIIPIINELITAGWDGFIKYWLNFKN</sequence>
<reference evidence="2 3" key="1">
    <citation type="journal article" date="2014" name="BMC Genomics">
        <title>Nucleomorph and plastid genome sequences of the chlorarachniophyte Lotharella oceanica: convergent reductive evolution and frequent recombination in nucleomorph-bearing algae.</title>
        <authorList>
            <person name="Tanifuji G."/>
            <person name="Onodera N.T."/>
            <person name="Brown M.W."/>
            <person name="Curtis B.A."/>
            <person name="Roger A.J."/>
            <person name="Ka-Shu Wong G."/>
            <person name="Melkonian M."/>
            <person name="Archibald J.M."/>
        </authorList>
    </citation>
    <scope>NUCLEOTIDE SEQUENCE [LARGE SCALE GENOMIC DNA]</scope>
    <source>
        <strain evidence="2 3">CCMP622</strain>
    </source>
</reference>